<evidence type="ECO:0000313" key="3">
    <source>
        <dbReference type="EMBL" id="SDW85571.1"/>
    </source>
</evidence>
<reference evidence="4" key="1">
    <citation type="submission" date="2016-10" db="EMBL/GenBank/DDBJ databases">
        <authorList>
            <person name="Varghese N."/>
            <person name="Submissions S."/>
        </authorList>
    </citation>
    <scope>NUCLEOTIDE SEQUENCE [LARGE SCALE GENOMIC DNA]</scope>
    <source>
        <strain evidence="4">DSM 15718</strain>
    </source>
</reference>
<keyword evidence="4" id="KW-1185">Reference proteome</keyword>
<dbReference type="FunFam" id="2.60.120.1440:FF:000001">
    <property type="entry name" value="Putative anti-sigma factor"/>
    <property type="match status" value="1"/>
</dbReference>
<dbReference type="Gene3D" id="2.60.120.1440">
    <property type="match status" value="1"/>
</dbReference>
<dbReference type="STRING" id="229203.SAMN05444338_10592"/>
<feature type="domain" description="FecR protein" evidence="1">
    <location>
        <begin position="163"/>
        <end position="253"/>
    </location>
</feature>
<protein>
    <submittedName>
        <fullName evidence="3">FecR family protein</fullName>
    </submittedName>
</protein>
<sequence length="369" mass="42137">MIPELIFKYLDNQATEDEMLTVFRWIEESEENKKQFIALKKAWALTISGNVDCRIALQDFYNKKRKSSRSKLYHFLRYAAIVVVFICLGKTTTDSDLFTGMEQKQIVLELGNGAVQYLTPKQSKKWSDKKGGPLAQQSEDELIYQGHVPNNEVVYNSLTVPFGKTFNVTLSDGTHVQLNAGTTFKYPEQFGIDSNRKVYLTGEAFFDVAKDKLHPFIVESNHVTVEVLGTRFNLNAYQDEGEVQTVLVEGSVRLSELANNTNQSILTPNHIGIWDETSHKFAVKLVDVQLYTSWMNGELIFRDASFGTICKKMERAFDVTILNTNANLFKQKFTGTIKMKESKIEDILDLLKLDTQFKYSKKGRTIEIE</sequence>
<dbReference type="PIRSF" id="PIRSF018266">
    <property type="entry name" value="FecR"/>
    <property type="match status" value="1"/>
</dbReference>
<dbReference type="Proteomes" id="UP000198569">
    <property type="component" value="Unassembled WGS sequence"/>
</dbReference>
<dbReference type="InterPro" id="IPR012373">
    <property type="entry name" value="Ferrdict_sens_TM"/>
</dbReference>
<evidence type="ECO:0000259" key="2">
    <source>
        <dbReference type="Pfam" id="PF16344"/>
    </source>
</evidence>
<dbReference type="PANTHER" id="PTHR30273">
    <property type="entry name" value="PERIPLASMIC SIGNAL SENSOR AND SIGMA FACTOR ACTIVATOR FECR-RELATED"/>
    <property type="match status" value="1"/>
</dbReference>
<dbReference type="EMBL" id="FNMV01000005">
    <property type="protein sequence ID" value="SDW85571.1"/>
    <property type="molecule type" value="Genomic_DNA"/>
</dbReference>
<dbReference type="Pfam" id="PF16344">
    <property type="entry name" value="FecR_C"/>
    <property type="match status" value="1"/>
</dbReference>
<dbReference type="RefSeq" id="WP_091430969.1">
    <property type="nucleotide sequence ID" value="NZ_FNMV01000005.1"/>
</dbReference>
<evidence type="ECO:0000259" key="1">
    <source>
        <dbReference type="Pfam" id="PF04773"/>
    </source>
</evidence>
<organism evidence="3 4">
    <name type="scientific">Flavobacterium degerlachei</name>
    <dbReference type="NCBI Taxonomy" id="229203"/>
    <lineage>
        <taxon>Bacteria</taxon>
        <taxon>Pseudomonadati</taxon>
        <taxon>Bacteroidota</taxon>
        <taxon>Flavobacteriia</taxon>
        <taxon>Flavobacteriales</taxon>
        <taxon>Flavobacteriaceae</taxon>
        <taxon>Flavobacterium</taxon>
    </lineage>
</organism>
<feature type="domain" description="Protein FecR C-terminal" evidence="2">
    <location>
        <begin position="298"/>
        <end position="368"/>
    </location>
</feature>
<proteinExistence type="predicted"/>
<dbReference type="Gene3D" id="3.55.50.30">
    <property type="match status" value="1"/>
</dbReference>
<dbReference type="Pfam" id="PF04773">
    <property type="entry name" value="FecR"/>
    <property type="match status" value="1"/>
</dbReference>
<accession>A0A1H2WYC2</accession>
<dbReference type="AlphaFoldDB" id="A0A1H2WYC2"/>
<evidence type="ECO:0000313" key="4">
    <source>
        <dbReference type="Proteomes" id="UP000198569"/>
    </source>
</evidence>
<dbReference type="PANTHER" id="PTHR30273:SF2">
    <property type="entry name" value="PROTEIN FECR"/>
    <property type="match status" value="1"/>
</dbReference>
<dbReference type="OrthoDB" id="651134at2"/>
<dbReference type="GO" id="GO:0016989">
    <property type="term" value="F:sigma factor antagonist activity"/>
    <property type="evidence" value="ECO:0007669"/>
    <property type="project" value="TreeGrafter"/>
</dbReference>
<dbReference type="InterPro" id="IPR006860">
    <property type="entry name" value="FecR"/>
</dbReference>
<gene>
    <name evidence="3" type="ORF">SAMN05444338_10592</name>
</gene>
<name>A0A1H2WYC2_9FLAO</name>
<dbReference type="InterPro" id="IPR032508">
    <property type="entry name" value="FecR_C"/>
</dbReference>